<dbReference type="EMBL" id="BT137837">
    <property type="protein sequence ID" value="AFK37632.1"/>
    <property type="molecule type" value="mRNA"/>
</dbReference>
<proteinExistence type="evidence at transcript level"/>
<reference evidence="2" key="1">
    <citation type="submission" date="2012-05" db="EMBL/GenBank/DDBJ databases">
        <authorList>
            <person name="Krishnakumar V."/>
            <person name="Cheung F."/>
            <person name="Xiao Y."/>
            <person name="Chan A."/>
            <person name="Moskal W.A."/>
            <person name="Town C.D."/>
        </authorList>
    </citation>
    <scope>NUCLEOTIDE SEQUENCE</scope>
</reference>
<evidence type="ECO:0000256" key="1">
    <source>
        <dbReference type="SAM" id="Phobius"/>
    </source>
</evidence>
<protein>
    <recommendedName>
        <fullName evidence="3">Transmembrane protein</fullName>
    </recommendedName>
</protein>
<evidence type="ECO:0000313" key="2">
    <source>
        <dbReference type="EMBL" id="AFK37632.1"/>
    </source>
</evidence>
<accession>I3SBJ0</accession>
<sequence length="50" mass="5855">MVHICQLVPMMLLKEPKEVVVFYLPILALMCQICRFNMIKGQIFILSMLD</sequence>
<feature type="transmembrane region" description="Helical" evidence="1">
    <location>
        <begin position="20"/>
        <end position="38"/>
    </location>
</feature>
<keyword evidence="1" id="KW-0472">Membrane</keyword>
<keyword evidence="1" id="KW-1133">Transmembrane helix</keyword>
<organism evidence="2">
    <name type="scientific">Medicago truncatula</name>
    <name type="common">Barrel medic</name>
    <name type="synonym">Medicago tribuloides</name>
    <dbReference type="NCBI Taxonomy" id="3880"/>
    <lineage>
        <taxon>Eukaryota</taxon>
        <taxon>Viridiplantae</taxon>
        <taxon>Streptophyta</taxon>
        <taxon>Embryophyta</taxon>
        <taxon>Tracheophyta</taxon>
        <taxon>Spermatophyta</taxon>
        <taxon>Magnoliopsida</taxon>
        <taxon>eudicotyledons</taxon>
        <taxon>Gunneridae</taxon>
        <taxon>Pentapetalae</taxon>
        <taxon>rosids</taxon>
        <taxon>fabids</taxon>
        <taxon>Fabales</taxon>
        <taxon>Fabaceae</taxon>
        <taxon>Papilionoideae</taxon>
        <taxon>50 kb inversion clade</taxon>
        <taxon>NPAAA clade</taxon>
        <taxon>Hologalegina</taxon>
        <taxon>IRL clade</taxon>
        <taxon>Trifolieae</taxon>
        <taxon>Medicago</taxon>
    </lineage>
</organism>
<evidence type="ECO:0008006" key="3">
    <source>
        <dbReference type="Google" id="ProtNLM"/>
    </source>
</evidence>
<keyword evidence="1" id="KW-0812">Transmembrane</keyword>
<name>I3SBJ0_MEDTR</name>
<dbReference type="AlphaFoldDB" id="I3SBJ0"/>